<dbReference type="Proteomes" id="UP001196413">
    <property type="component" value="Unassembled WGS sequence"/>
</dbReference>
<comment type="caution">
    <text evidence="2">The sequence shown here is derived from an EMBL/GenBank/DDBJ whole genome shotgun (WGS) entry which is preliminary data.</text>
</comment>
<dbReference type="AlphaFoldDB" id="A0AAD5QYC6"/>
<name>A0AAD5QYC6_PARTN</name>
<dbReference type="EMBL" id="JAHQIW010005480">
    <property type="protein sequence ID" value="KAJ1366150.1"/>
    <property type="molecule type" value="Genomic_DNA"/>
</dbReference>
<feature type="chain" id="PRO_5042175703" evidence="1">
    <location>
        <begin position="22"/>
        <end position="71"/>
    </location>
</feature>
<keyword evidence="1" id="KW-0732">Signal</keyword>
<evidence type="ECO:0000313" key="2">
    <source>
        <dbReference type="EMBL" id="KAJ1366150.1"/>
    </source>
</evidence>
<feature type="signal peptide" evidence="1">
    <location>
        <begin position="1"/>
        <end position="21"/>
    </location>
</feature>
<keyword evidence="3" id="KW-1185">Reference proteome</keyword>
<organism evidence="2 3">
    <name type="scientific">Parelaphostrongylus tenuis</name>
    <name type="common">Meningeal worm</name>
    <dbReference type="NCBI Taxonomy" id="148309"/>
    <lineage>
        <taxon>Eukaryota</taxon>
        <taxon>Metazoa</taxon>
        <taxon>Ecdysozoa</taxon>
        <taxon>Nematoda</taxon>
        <taxon>Chromadorea</taxon>
        <taxon>Rhabditida</taxon>
        <taxon>Rhabditina</taxon>
        <taxon>Rhabditomorpha</taxon>
        <taxon>Strongyloidea</taxon>
        <taxon>Metastrongylidae</taxon>
        <taxon>Parelaphostrongylus</taxon>
    </lineage>
</organism>
<proteinExistence type="predicted"/>
<evidence type="ECO:0000256" key="1">
    <source>
        <dbReference type="SAM" id="SignalP"/>
    </source>
</evidence>
<sequence>MARLRTDFLVISMLTIETVSGCGVMPPSQARTVGFNVTGFTLPVSMVYTETPTLPVRFPDIHTAVEQYKHF</sequence>
<gene>
    <name evidence="2" type="ORF">KIN20_026752</name>
</gene>
<accession>A0AAD5QYC6</accession>
<evidence type="ECO:0000313" key="3">
    <source>
        <dbReference type="Proteomes" id="UP001196413"/>
    </source>
</evidence>
<reference evidence="2" key="1">
    <citation type="submission" date="2021-06" db="EMBL/GenBank/DDBJ databases">
        <title>Parelaphostrongylus tenuis whole genome reference sequence.</title>
        <authorList>
            <person name="Garwood T.J."/>
            <person name="Larsen P.A."/>
            <person name="Fountain-Jones N.M."/>
            <person name="Garbe J.R."/>
            <person name="Macchietto M.G."/>
            <person name="Kania S.A."/>
            <person name="Gerhold R.W."/>
            <person name="Richards J.E."/>
            <person name="Wolf T.M."/>
        </authorList>
    </citation>
    <scope>NUCLEOTIDE SEQUENCE</scope>
    <source>
        <strain evidence="2">MNPRO001-30</strain>
        <tissue evidence="2">Meninges</tissue>
    </source>
</reference>
<protein>
    <submittedName>
        <fullName evidence="2">Uncharacterized protein</fullName>
    </submittedName>
</protein>